<gene>
    <name evidence="2" type="ORF">KHB02_20260</name>
</gene>
<keyword evidence="1" id="KW-0812">Transmembrane</keyword>
<protein>
    <submittedName>
        <fullName evidence="2">Uncharacterized protein</fullName>
    </submittedName>
</protein>
<dbReference type="AlphaFoldDB" id="A0A942YAX7"/>
<dbReference type="EMBL" id="JAGYPE010000003">
    <property type="protein sequence ID" value="MBS4183729.1"/>
    <property type="molecule type" value="Genomic_DNA"/>
</dbReference>
<keyword evidence="1" id="KW-1133">Transmembrane helix</keyword>
<keyword evidence="1" id="KW-0472">Membrane</keyword>
<proteinExistence type="predicted"/>
<evidence type="ECO:0000256" key="1">
    <source>
        <dbReference type="SAM" id="Phobius"/>
    </source>
</evidence>
<organism evidence="2">
    <name type="scientific">Neobacillus citreus</name>
    <dbReference type="NCBI Taxonomy" id="2833578"/>
    <lineage>
        <taxon>Bacteria</taxon>
        <taxon>Bacillati</taxon>
        <taxon>Bacillota</taxon>
        <taxon>Bacilli</taxon>
        <taxon>Bacillales</taxon>
        <taxon>Bacillaceae</taxon>
        <taxon>Neobacillus</taxon>
    </lineage>
</organism>
<name>A0A942YAX7_9BACI</name>
<sequence length="184" mass="20337">MTDVAIPVASILVPTAVAIVLARGERRRSISERAEERRQIQFDAREERRRAAIDRVFDCLLDSVISDQELDSDAAVMKVRRLNSAIGRLSLALEGSEAWLVDWLAAEHTGLAITQAGAKLRKASQKNTPAERANRLALLGRYVMRANALSEHIVEYETSGRTEVLARQWQADAEAYVADPLSAA</sequence>
<reference evidence="2" key="1">
    <citation type="submission" date="2021-05" db="EMBL/GenBank/DDBJ databases">
        <title>Novel Bacillus species.</title>
        <authorList>
            <person name="Liu G."/>
        </authorList>
    </citation>
    <scope>NUCLEOTIDE SEQUENCE</scope>
    <source>
        <strain evidence="2">FJAT-50051</strain>
    </source>
</reference>
<evidence type="ECO:0000313" key="2">
    <source>
        <dbReference type="EMBL" id="MBS4183729.1"/>
    </source>
</evidence>
<comment type="caution">
    <text evidence="2">The sequence shown here is derived from an EMBL/GenBank/DDBJ whole genome shotgun (WGS) entry which is preliminary data.</text>
</comment>
<accession>A0A942YAX7</accession>
<feature type="transmembrane region" description="Helical" evidence="1">
    <location>
        <begin position="6"/>
        <end position="24"/>
    </location>
</feature>